<proteinExistence type="predicted"/>
<evidence type="ECO:0000313" key="1">
    <source>
        <dbReference type="EMBL" id="BDD07784.1"/>
    </source>
</evidence>
<dbReference type="EMBL" id="AP025314">
    <property type="protein sequence ID" value="BDD07784.1"/>
    <property type="molecule type" value="Genomic_DNA"/>
</dbReference>
<dbReference type="AlphaFoldDB" id="A0AAU9C6Z8"/>
<name>A0AAU9C6Z8_9BACT</name>
<accession>A0AAU9C6Z8</accession>
<sequence>MDQFKPRTIELPVPEEVDCRFFEHEEECILKVELSGRCSWGSRGWNYGDFLYRRVGLALLTVEPMAVLFDMEKLEYEYGDRMLRLFQLFDDIRPSGESRILTAFVLSDSNRFGMSSLVGFDPDQPHAPFFRNEDEAYRYLFKEYDKI</sequence>
<organism evidence="1 2">
    <name type="scientific">Fulvitalea axinellae</name>
    <dbReference type="NCBI Taxonomy" id="1182444"/>
    <lineage>
        <taxon>Bacteria</taxon>
        <taxon>Pseudomonadati</taxon>
        <taxon>Bacteroidota</taxon>
        <taxon>Cytophagia</taxon>
        <taxon>Cytophagales</taxon>
        <taxon>Persicobacteraceae</taxon>
        <taxon>Fulvitalea</taxon>
    </lineage>
</organism>
<keyword evidence="2" id="KW-1185">Reference proteome</keyword>
<reference evidence="1 2" key="1">
    <citation type="submission" date="2021-12" db="EMBL/GenBank/DDBJ databases">
        <title>Genome sequencing of bacteria with rrn-lacking chromosome and rrn-plasmid.</title>
        <authorList>
            <person name="Anda M."/>
            <person name="Iwasaki W."/>
        </authorList>
    </citation>
    <scope>NUCLEOTIDE SEQUENCE [LARGE SCALE GENOMIC DNA]</scope>
    <source>
        <strain evidence="1 2">DSM 100852</strain>
    </source>
</reference>
<dbReference type="KEGG" id="fax:FUAX_02160"/>
<protein>
    <submittedName>
        <fullName evidence="1">Uncharacterized protein</fullName>
    </submittedName>
</protein>
<evidence type="ECO:0000313" key="2">
    <source>
        <dbReference type="Proteomes" id="UP001348817"/>
    </source>
</evidence>
<dbReference type="Proteomes" id="UP001348817">
    <property type="component" value="Chromosome"/>
</dbReference>
<dbReference type="RefSeq" id="WP_338393088.1">
    <property type="nucleotide sequence ID" value="NZ_AP025314.1"/>
</dbReference>
<gene>
    <name evidence="1" type="ORF">FUAX_02160</name>
</gene>